<dbReference type="GO" id="GO:0003700">
    <property type="term" value="F:DNA-binding transcription factor activity"/>
    <property type="evidence" value="ECO:0007669"/>
    <property type="project" value="InterPro"/>
</dbReference>
<keyword evidence="2" id="KW-0805">Transcription regulation</keyword>
<dbReference type="InterPro" id="IPR009057">
    <property type="entry name" value="Homeodomain-like_sf"/>
</dbReference>
<organism evidence="8 9">
    <name type="scientific">Erythroxylum novogranatense</name>
    <dbReference type="NCBI Taxonomy" id="1862640"/>
    <lineage>
        <taxon>Eukaryota</taxon>
        <taxon>Viridiplantae</taxon>
        <taxon>Streptophyta</taxon>
        <taxon>Embryophyta</taxon>
        <taxon>Tracheophyta</taxon>
        <taxon>Spermatophyta</taxon>
        <taxon>Magnoliopsida</taxon>
        <taxon>eudicotyledons</taxon>
        <taxon>Gunneridae</taxon>
        <taxon>Pentapetalae</taxon>
        <taxon>rosids</taxon>
        <taxon>fabids</taxon>
        <taxon>Malpighiales</taxon>
        <taxon>Erythroxylaceae</taxon>
        <taxon>Erythroxylum</taxon>
    </lineage>
</organism>
<dbReference type="InterPro" id="IPR044787">
    <property type="entry name" value="HHO5-like"/>
</dbReference>
<proteinExistence type="predicted"/>
<dbReference type="InterPro" id="IPR006447">
    <property type="entry name" value="Myb_dom_plants"/>
</dbReference>
<sequence>MEMDALPPPELSLDFRPTFVPKTITDFLQEVSVIRDVSDKASRVDGFVKVLEDEIRKINAFKGELPLCVLLLNDAVLFLRNEAVQFTESKSKPVLEEFIPLKKKCDNNENDQMKKEDSRDKKNWMSSVQLWNGDDPTSSGKTIFDSKTNSRRENKTSKKGNLFGNEHAFQTCKNRSETRAYIPFKAYSGLSKKDGSDKETVPDLSLLTPGTKNLREESGSTDSRFSCSRTVSSSAPNSHSNIRNSTQSSQQQSARKQRRCWSPDLHRRFVNALHQLGGCQAATPKQIRELIQVDGLTNDEVKSHLQKYRLHSRRIPPASAGSAKQSLAVSGGF</sequence>
<keyword evidence="9" id="KW-1185">Reference proteome</keyword>
<dbReference type="AlphaFoldDB" id="A0AAV8T9W3"/>
<dbReference type="GO" id="GO:0003677">
    <property type="term" value="F:DNA binding"/>
    <property type="evidence" value="ECO:0007669"/>
    <property type="project" value="UniProtKB-KW"/>
</dbReference>
<evidence type="ECO:0000313" key="8">
    <source>
        <dbReference type="EMBL" id="KAJ8763536.1"/>
    </source>
</evidence>
<reference evidence="8 9" key="1">
    <citation type="submission" date="2021-09" db="EMBL/GenBank/DDBJ databases">
        <title>Genomic insights and catalytic innovation underlie evolution of tropane alkaloids biosynthesis.</title>
        <authorList>
            <person name="Wang Y.-J."/>
            <person name="Tian T."/>
            <person name="Huang J.-P."/>
            <person name="Huang S.-X."/>
        </authorList>
    </citation>
    <scope>NUCLEOTIDE SEQUENCE [LARGE SCALE GENOMIC DNA]</scope>
    <source>
        <strain evidence="8">KIB-2018</strain>
        <tissue evidence="8">Leaf</tissue>
    </source>
</reference>
<keyword evidence="3" id="KW-0238">DNA-binding</keyword>
<dbReference type="NCBIfam" id="TIGR01557">
    <property type="entry name" value="myb_SHAQKYF"/>
    <property type="match status" value="1"/>
</dbReference>
<evidence type="ECO:0000259" key="7">
    <source>
        <dbReference type="PROSITE" id="PS51294"/>
    </source>
</evidence>
<dbReference type="InterPro" id="IPR058673">
    <property type="entry name" value="HHO5-like_N"/>
</dbReference>
<comment type="subcellular location">
    <subcellularLocation>
        <location evidence="1">Nucleus</location>
    </subcellularLocation>
</comment>
<accession>A0AAV8T9W3</accession>
<feature type="compositionally biased region" description="Basic and acidic residues" evidence="6">
    <location>
        <begin position="191"/>
        <end position="201"/>
    </location>
</feature>
<gene>
    <name evidence="8" type="ORF">K2173_002419</name>
</gene>
<feature type="domain" description="HTH myb-type" evidence="7">
    <location>
        <begin position="253"/>
        <end position="313"/>
    </location>
</feature>
<protein>
    <recommendedName>
        <fullName evidence="7">HTH myb-type domain-containing protein</fullName>
    </recommendedName>
</protein>
<name>A0AAV8T9W3_9ROSI</name>
<evidence type="ECO:0000256" key="1">
    <source>
        <dbReference type="ARBA" id="ARBA00004123"/>
    </source>
</evidence>
<feature type="region of interest" description="Disordered" evidence="6">
    <location>
        <begin position="189"/>
        <end position="260"/>
    </location>
</feature>
<dbReference type="InterPro" id="IPR001005">
    <property type="entry name" value="SANT/Myb"/>
</dbReference>
<dbReference type="Pfam" id="PF00249">
    <property type="entry name" value="Myb_DNA-binding"/>
    <property type="match status" value="1"/>
</dbReference>
<dbReference type="Pfam" id="PF26575">
    <property type="entry name" value="HHO5_N"/>
    <property type="match status" value="1"/>
</dbReference>
<dbReference type="InterPro" id="IPR017930">
    <property type="entry name" value="Myb_dom"/>
</dbReference>
<evidence type="ECO:0000313" key="9">
    <source>
        <dbReference type="Proteomes" id="UP001159364"/>
    </source>
</evidence>
<evidence type="ECO:0000256" key="3">
    <source>
        <dbReference type="ARBA" id="ARBA00023125"/>
    </source>
</evidence>
<evidence type="ECO:0000256" key="6">
    <source>
        <dbReference type="SAM" id="MobiDB-lite"/>
    </source>
</evidence>
<evidence type="ECO:0000256" key="5">
    <source>
        <dbReference type="ARBA" id="ARBA00023242"/>
    </source>
</evidence>
<feature type="compositionally biased region" description="Low complexity" evidence="6">
    <location>
        <begin position="223"/>
        <end position="234"/>
    </location>
</feature>
<dbReference type="EMBL" id="JAIWQS010000005">
    <property type="protein sequence ID" value="KAJ8763536.1"/>
    <property type="molecule type" value="Genomic_DNA"/>
</dbReference>
<dbReference type="PANTHER" id="PTHR31003:SF3">
    <property type="entry name" value="HOMEODOMAIN-LIKE SUPERFAMILY PROTEIN-RELATED"/>
    <property type="match status" value="1"/>
</dbReference>
<evidence type="ECO:0000256" key="4">
    <source>
        <dbReference type="ARBA" id="ARBA00023163"/>
    </source>
</evidence>
<keyword evidence="5" id="KW-0539">Nucleus</keyword>
<feature type="compositionally biased region" description="Polar residues" evidence="6">
    <location>
        <begin position="128"/>
        <end position="147"/>
    </location>
</feature>
<dbReference type="Gene3D" id="1.10.10.60">
    <property type="entry name" value="Homeodomain-like"/>
    <property type="match status" value="1"/>
</dbReference>
<dbReference type="GO" id="GO:0005634">
    <property type="term" value="C:nucleus"/>
    <property type="evidence" value="ECO:0007669"/>
    <property type="project" value="UniProtKB-SubCell"/>
</dbReference>
<dbReference type="Proteomes" id="UP001159364">
    <property type="component" value="Linkage Group LG05"/>
</dbReference>
<keyword evidence="4" id="KW-0804">Transcription</keyword>
<comment type="caution">
    <text evidence="8">The sequence shown here is derived from an EMBL/GenBank/DDBJ whole genome shotgun (WGS) entry which is preliminary data.</text>
</comment>
<feature type="region of interest" description="Disordered" evidence="6">
    <location>
        <begin position="128"/>
        <end position="162"/>
    </location>
</feature>
<dbReference type="PROSITE" id="PS51294">
    <property type="entry name" value="HTH_MYB"/>
    <property type="match status" value="1"/>
</dbReference>
<feature type="compositionally biased region" description="Low complexity" evidence="6">
    <location>
        <begin position="243"/>
        <end position="254"/>
    </location>
</feature>
<dbReference type="SUPFAM" id="SSF46689">
    <property type="entry name" value="Homeodomain-like"/>
    <property type="match status" value="1"/>
</dbReference>
<dbReference type="FunFam" id="1.10.10.60:FF:000002">
    <property type="entry name" value="Myb family transcription factor"/>
    <property type="match status" value="1"/>
</dbReference>
<evidence type="ECO:0000256" key="2">
    <source>
        <dbReference type="ARBA" id="ARBA00023015"/>
    </source>
</evidence>
<dbReference type="PANTHER" id="PTHR31003">
    <property type="entry name" value="MYB FAMILY TRANSCRIPTION FACTOR"/>
    <property type="match status" value="1"/>
</dbReference>